<name>X1TCN8_9ZZZZ</name>
<comment type="caution">
    <text evidence="1">The sequence shown here is derived from an EMBL/GenBank/DDBJ whole genome shotgun (WGS) entry which is preliminary data.</text>
</comment>
<protein>
    <submittedName>
        <fullName evidence="1">Uncharacterized protein</fullName>
    </submittedName>
</protein>
<sequence>MAKITQYQRGYLDGLKDKPKRRAAALLREIKPELLDYPAAMRNLKTAYASPIEWEKLREFFKGAKKDSCEIITVAFPEVFGDNYMDVIARLSLLADYGFLIGIAKRSPFLIKWEEHFPIFEVPEK</sequence>
<organism evidence="1">
    <name type="scientific">marine sediment metagenome</name>
    <dbReference type="NCBI Taxonomy" id="412755"/>
    <lineage>
        <taxon>unclassified sequences</taxon>
        <taxon>metagenomes</taxon>
        <taxon>ecological metagenomes</taxon>
    </lineage>
</organism>
<dbReference type="AlphaFoldDB" id="X1TCN8"/>
<reference evidence="1" key="1">
    <citation type="journal article" date="2014" name="Front. Microbiol.">
        <title>High frequency of phylogenetically diverse reductive dehalogenase-homologous genes in deep subseafloor sedimentary metagenomes.</title>
        <authorList>
            <person name="Kawai M."/>
            <person name="Futagami T."/>
            <person name="Toyoda A."/>
            <person name="Takaki Y."/>
            <person name="Nishi S."/>
            <person name="Hori S."/>
            <person name="Arai W."/>
            <person name="Tsubouchi T."/>
            <person name="Morono Y."/>
            <person name="Uchiyama I."/>
            <person name="Ito T."/>
            <person name="Fujiyama A."/>
            <person name="Inagaki F."/>
            <person name="Takami H."/>
        </authorList>
    </citation>
    <scope>NUCLEOTIDE SEQUENCE</scope>
    <source>
        <strain evidence="1">Expedition CK06-06</strain>
    </source>
</reference>
<gene>
    <name evidence="1" type="ORF">S12H4_19687</name>
</gene>
<accession>X1TCN8</accession>
<evidence type="ECO:0000313" key="1">
    <source>
        <dbReference type="EMBL" id="GAI85360.1"/>
    </source>
</evidence>
<proteinExistence type="predicted"/>
<dbReference type="EMBL" id="BARW01009873">
    <property type="protein sequence ID" value="GAI85360.1"/>
    <property type="molecule type" value="Genomic_DNA"/>
</dbReference>